<evidence type="ECO:0000256" key="1">
    <source>
        <dbReference type="SAM" id="MobiDB-lite"/>
    </source>
</evidence>
<dbReference type="Proteomes" id="UP001157440">
    <property type="component" value="Unassembled WGS sequence"/>
</dbReference>
<sequence>MSDADRIWEMLRRQKMLADFGEFALTCQNLDEVLSKACSLVAAVLGTGRAKVLEIHHAGACLFVRAGVGWGPGVVGQRSSLSAFAESLGSSRSGFGKDRPAAERPGRSFRWS</sequence>
<dbReference type="SUPFAM" id="SSF55781">
    <property type="entry name" value="GAF domain-like"/>
    <property type="match status" value="1"/>
</dbReference>
<protein>
    <submittedName>
        <fullName evidence="2">Uncharacterized protein</fullName>
    </submittedName>
</protein>
<dbReference type="AlphaFoldDB" id="A0AA37TMY5"/>
<proteinExistence type="predicted"/>
<evidence type="ECO:0000313" key="3">
    <source>
        <dbReference type="Proteomes" id="UP001157440"/>
    </source>
</evidence>
<reference evidence="3" key="1">
    <citation type="journal article" date="2019" name="Int. J. Syst. Evol. Microbiol.">
        <title>The Global Catalogue of Microorganisms (GCM) 10K type strain sequencing project: providing services to taxonomists for standard genome sequencing and annotation.</title>
        <authorList>
            <consortium name="The Broad Institute Genomics Platform"/>
            <consortium name="The Broad Institute Genome Sequencing Center for Infectious Disease"/>
            <person name="Wu L."/>
            <person name="Ma J."/>
        </authorList>
    </citation>
    <scope>NUCLEOTIDE SEQUENCE [LARGE SCALE GENOMIC DNA]</scope>
    <source>
        <strain evidence="3">NBRC 103632</strain>
    </source>
</reference>
<accession>A0AA37TMY5</accession>
<dbReference type="EMBL" id="BSPL01000032">
    <property type="protein sequence ID" value="GLS73864.1"/>
    <property type="molecule type" value="Genomic_DNA"/>
</dbReference>
<name>A0AA37TMY5_9HYPH</name>
<feature type="compositionally biased region" description="Basic and acidic residues" evidence="1">
    <location>
        <begin position="95"/>
        <end position="106"/>
    </location>
</feature>
<comment type="caution">
    <text evidence="2">The sequence shown here is derived from an EMBL/GenBank/DDBJ whole genome shotgun (WGS) entry which is preliminary data.</text>
</comment>
<keyword evidence="3" id="KW-1185">Reference proteome</keyword>
<feature type="region of interest" description="Disordered" evidence="1">
    <location>
        <begin position="88"/>
        <end position="112"/>
    </location>
</feature>
<gene>
    <name evidence="2" type="ORF">GCM10007890_58790</name>
</gene>
<evidence type="ECO:0000313" key="2">
    <source>
        <dbReference type="EMBL" id="GLS73864.1"/>
    </source>
</evidence>
<organism evidence="2 3">
    <name type="scientific">Methylobacterium tardum</name>
    <dbReference type="NCBI Taxonomy" id="374432"/>
    <lineage>
        <taxon>Bacteria</taxon>
        <taxon>Pseudomonadati</taxon>
        <taxon>Pseudomonadota</taxon>
        <taxon>Alphaproteobacteria</taxon>
        <taxon>Hyphomicrobiales</taxon>
        <taxon>Methylobacteriaceae</taxon>
        <taxon>Methylobacterium</taxon>
    </lineage>
</organism>
<dbReference type="RefSeq" id="WP_238199638.1">
    <property type="nucleotide sequence ID" value="NZ_BPQZ01000043.1"/>
</dbReference>